<keyword evidence="4 10" id="KW-0812">Transmembrane</keyword>
<name>A0A223HD78_9NEOP</name>
<evidence type="ECO:0000256" key="4">
    <source>
        <dbReference type="ARBA" id="ARBA00022692"/>
    </source>
</evidence>
<sequence>MSEFSNFEPMFQETYKFILDRIKSNQIYIMDEGSWRGRLCWIKLAVNILAAISHTAGVFERIGQGADLVQLSTDLSAALILWQACLLYIQFCLNRKLLKNFIVHMGSNWRIDDQLRPDMVAVKHEYVTTFLRWISVFYKAVNTYLFLYLMPRLAYTAVKHFILKDSVAFVTPFYVKMPFKFDDNFLLYSLVYLADSKILQDVGYLVTFDLLFMNAALHHLRLMFVMLQDDLKHVQEESVEQAENTLRKIIPLHQDLLKLMFELSNAFGAIFIIHLAFFSATMCFFGFAARIHCSPESIKNLLAANIILVCIYTCCYYGQNLTDASVDISQAAYESQWHLKSQEYKKCILIIMLRSQKTQYIKSTSFTDVSLETFTKILNVTWSFLSLITEVYEA</sequence>
<reference evidence="11" key="1">
    <citation type="journal article" date="2017" name="Sci. Rep.">
        <title>Antennal transcriptomes of three tortricid moths reveal putative conserved chemosensory receptors for social and habitat olfactory cues.</title>
        <authorList>
            <person name="Gonzalez F."/>
            <person name="Witzgall P."/>
            <person name="Walker W.B."/>
        </authorList>
    </citation>
    <scope>NUCLEOTIDE SEQUENCE</scope>
</reference>
<protein>
    <recommendedName>
        <fullName evidence="10">Odorant receptor</fullName>
    </recommendedName>
</protein>
<dbReference type="PANTHER" id="PTHR21137:SF35">
    <property type="entry name" value="ODORANT RECEPTOR 19A-RELATED"/>
    <property type="match status" value="1"/>
</dbReference>
<keyword evidence="2" id="KW-1003">Cell membrane</keyword>
<dbReference type="Pfam" id="PF02949">
    <property type="entry name" value="7tm_6"/>
    <property type="match status" value="1"/>
</dbReference>
<dbReference type="InterPro" id="IPR004117">
    <property type="entry name" value="7tm6_olfct_rcpt"/>
</dbReference>
<keyword evidence="5 10" id="KW-0552">Olfaction</keyword>
<dbReference type="GO" id="GO:0005886">
    <property type="term" value="C:plasma membrane"/>
    <property type="evidence" value="ECO:0007669"/>
    <property type="project" value="UniProtKB-SubCell"/>
</dbReference>
<evidence type="ECO:0000256" key="7">
    <source>
        <dbReference type="ARBA" id="ARBA00023136"/>
    </source>
</evidence>
<proteinExistence type="evidence at transcript level"/>
<evidence type="ECO:0000256" key="8">
    <source>
        <dbReference type="ARBA" id="ARBA00023170"/>
    </source>
</evidence>
<evidence type="ECO:0000256" key="3">
    <source>
        <dbReference type="ARBA" id="ARBA00022606"/>
    </source>
</evidence>
<evidence type="ECO:0000256" key="5">
    <source>
        <dbReference type="ARBA" id="ARBA00022725"/>
    </source>
</evidence>
<evidence type="ECO:0000256" key="1">
    <source>
        <dbReference type="ARBA" id="ARBA00004651"/>
    </source>
</evidence>
<dbReference type="GO" id="GO:0005549">
    <property type="term" value="F:odorant binding"/>
    <property type="evidence" value="ECO:0007669"/>
    <property type="project" value="InterPro"/>
</dbReference>
<gene>
    <name evidence="11" type="primary">OR</name>
</gene>
<evidence type="ECO:0000313" key="11">
    <source>
        <dbReference type="EMBL" id="AST36340.1"/>
    </source>
</evidence>
<comment type="subcellular location">
    <subcellularLocation>
        <location evidence="1 10">Cell membrane</location>
        <topology evidence="1 10">Multi-pass membrane protein</topology>
    </subcellularLocation>
</comment>
<dbReference type="GO" id="GO:0004984">
    <property type="term" value="F:olfactory receptor activity"/>
    <property type="evidence" value="ECO:0007669"/>
    <property type="project" value="InterPro"/>
</dbReference>
<keyword evidence="3 10" id="KW-0716">Sensory transduction</keyword>
<evidence type="ECO:0000256" key="9">
    <source>
        <dbReference type="ARBA" id="ARBA00023224"/>
    </source>
</evidence>
<organism evidence="11">
    <name type="scientific">Cydia fagiglandana</name>
    <dbReference type="NCBI Taxonomy" id="1458189"/>
    <lineage>
        <taxon>Eukaryota</taxon>
        <taxon>Metazoa</taxon>
        <taxon>Ecdysozoa</taxon>
        <taxon>Arthropoda</taxon>
        <taxon>Hexapoda</taxon>
        <taxon>Insecta</taxon>
        <taxon>Pterygota</taxon>
        <taxon>Neoptera</taxon>
        <taxon>Endopterygota</taxon>
        <taxon>Lepidoptera</taxon>
        <taxon>Glossata</taxon>
        <taxon>Ditrysia</taxon>
        <taxon>Tortricoidea</taxon>
        <taxon>Tortricidae</taxon>
        <taxon>Olethreutinae</taxon>
        <taxon>Grapholitini</taxon>
        <taxon>Cydia</taxon>
    </lineage>
</organism>
<dbReference type="GO" id="GO:0007165">
    <property type="term" value="P:signal transduction"/>
    <property type="evidence" value="ECO:0007669"/>
    <property type="project" value="UniProtKB-KW"/>
</dbReference>
<keyword evidence="9 10" id="KW-0807">Transducer</keyword>
<comment type="caution">
    <text evidence="10">Lacks conserved residue(s) required for the propagation of feature annotation.</text>
</comment>
<accession>A0A223HD78</accession>
<comment type="similarity">
    <text evidence="10">Belongs to the insect chemoreceptor superfamily. Heteromeric odorant receptor channel (TC 1.A.69) family.</text>
</comment>
<dbReference type="PANTHER" id="PTHR21137">
    <property type="entry name" value="ODORANT RECEPTOR"/>
    <property type="match status" value="1"/>
</dbReference>
<evidence type="ECO:0000256" key="2">
    <source>
        <dbReference type="ARBA" id="ARBA00022475"/>
    </source>
</evidence>
<dbReference type="AlphaFoldDB" id="A0A223HD78"/>
<feature type="transmembrane region" description="Helical" evidence="10">
    <location>
        <begin position="266"/>
        <end position="289"/>
    </location>
</feature>
<feature type="transmembrane region" description="Helical" evidence="10">
    <location>
        <begin position="301"/>
        <end position="319"/>
    </location>
</feature>
<dbReference type="EMBL" id="KY283681">
    <property type="protein sequence ID" value="AST36340.1"/>
    <property type="molecule type" value="mRNA"/>
</dbReference>
<evidence type="ECO:0000256" key="10">
    <source>
        <dbReference type="RuleBase" id="RU351113"/>
    </source>
</evidence>
<keyword evidence="6 10" id="KW-1133">Transmembrane helix</keyword>
<evidence type="ECO:0000256" key="6">
    <source>
        <dbReference type="ARBA" id="ARBA00022989"/>
    </source>
</evidence>
<keyword evidence="8 10" id="KW-0675">Receptor</keyword>
<keyword evidence="7 10" id="KW-0472">Membrane</keyword>